<dbReference type="GO" id="GO:0016787">
    <property type="term" value="F:hydrolase activity"/>
    <property type="evidence" value="ECO:0007669"/>
    <property type="project" value="UniProtKB-KW"/>
</dbReference>
<keyword evidence="4" id="KW-1185">Reference proteome</keyword>
<proteinExistence type="predicted"/>
<comment type="caution">
    <text evidence="3">The sequence shown here is derived from an EMBL/GenBank/DDBJ whole genome shotgun (WGS) entry which is preliminary data.</text>
</comment>
<sequence>MALTAGMASAATAPVATPPQHHVYQTVGGASLGAYVFEPPAVSSAPRAAVLLFHGGGWRGGSAEWSFDDARRFAALGMVAIAIDYRLSGDKATPIDAFADTCAAFAWARRHAAELRLDPARVAGYGVSAGGHLVASAGTLACPSDTGSLQQTRPDAMLLVSPAVNTARDGWFRHLLQGRAEPAAYSPLDHAGASTPPTLIVQGEADTLTRPGGAKAFCERMHAAQVTCELALYPNLGHLLTRKLDNQEDDFDPDPAAVADAHRREQRFLMDQGFISIKTGSKAPNR</sequence>
<evidence type="ECO:0000313" key="3">
    <source>
        <dbReference type="EMBL" id="MFK2929379.1"/>
    </source>
</evidence>
<evidence type="ECO:0000259" key="2">
    <source>
        <dbReference type="Pfam" id="PF07859"/>
    </source>
</evidence>
<dbReference type="Proteomes" id="UP001620397">
    <property type="component" value="Unassembled WGS sequence"/>
</dbReference>
<dbReference type="InterPro" id="IPR050300">
    <property type="entry name" value="GDXG_lipolytic_enzyme"/>
</dbReference>
<dbReference type="PANTHER" id="PTHR48081">
    <property type="entry name" value="AB HYDROLASE SUPERFAMILY PROTEIN C4A8.06C"/>
    <property type="match status" value="1"/>
</dbReference>
<dbReference type="EMBL" id="JADIKL010000001">
    <property type="protein sequence ID" value="MFK2929379.1"/>
    <property type="molecule type" value="Genomic_DNA"/>
</dbReference>
<dbReference type="InterPro" id="IPR013094">
    <property type="entry name" value="AB_hydrolase_3"/>
</dbReference>
<feature type="domain" description="Alpha/beta hydrolase fold-3" evidence="2">
    <location>
        <begin position="50"/>
        <end position="239"/>
    </location>
</feature>
<organism evidence="3 4">
    <name type="scientific">Dyella agri</name>
    <dbReference type="NCBI Taxonomy" id="1926869"/>
    <lineage>
        <taxon>Bacteria</taxon>
        <taxon>Pseudomonadati</taxon>
        <taxon>Pseudomonadota</taxon>
        <taxon>Gammaproteobacteria</taxon>
        <taxon>Lysobacterales</taxon>
        <taxon>Rhodanobacteraceae</taxon>
        <taxon>Dyella</taxon>
    </lineage>
</organism>
<accession>A0ABW8KB70</accession>
<dbReference type="Pfam" id="PF07859">
    <property type="entry name" value="Abhydrolase_3"/>
    <property type="match status" value="1"/>
</dbReference>
<dbReference type="Gene3D" id="3.40.50.1820">
    <property type="entry name" value="alpha/beta hydrolase"/>
    <property type="match status" value="1"/>
</dbReference>
<keyword evidence="1 3" id="KW-0378">Hydrolase</keyword>
<evidence type="ECO:0000256" key="1">
    <source>
        <dbReference type="ARBA" id="ARBA00022801"/>
    </source>
</evidence>
<dbReference type="SUPFAM" id="SSF53474">
    <property type="entry name" value="alpha/beta-Hydrolases"/>
    <property type="match status" value="1"/>
</dbReference>
<gene>
    <name evidence="3" type="ORF">ISP14_01120</name>
</gene>
<protein>
    <submittedName>
        <fullName evidence="3">Alpha/beta hydrolase</fullName>
    </submittedName>
</protein>
<reference evidence="3 4" key="1">
    <citation type="submission" date="2020-10" db="EMBL/GenBank/DDBJ databases">
        <title>Phylogeny of dyella-like bacteria.</title>
        <authorList>
            <person name="Fu J."/>
        </authorList>
    </citation>
    <scope>NUCLEOTIDE SEQUENCE [LARGE SCALE GENOMIC DNA]</scope>
    <source>
        <strain evidence="3 4">DKC-1</strain>
    </source>
</reference>
<evidence type="ECO:0000313" key="4">
    <source>
        <dbReference type="Proteomes" id="UP001620397"/>
    </source>
</evidence>
<dbReference type="InterPro" id="IPR029058">
    <property type="entry name" value="AB_hydrolase_fold"/>
</dbReference>
<name>A0ABW8KB70_9GAMM</name>